<protein>
    <recommendedName>
        <fullName evidence="3">Disease resistance R13L4/SHOC-2-like LRR domain-containing protein</fullName>
    </recommendedName>
</protein>
<evidence type="ECO:0000313" key="4">
    <source>
        <dbReference type="EMBL" id="KAL3514020.1"/>
    </source>
</evidence>
<dbReference type="PANTHER" id="PTHR15140">
    <property type="entry name" value="TUBULIN-SPECIFIC CHAPERONE E"/>
    <property type="match status" value="1"/>
</dbReference>
<comment type="caution">
    <text evidence="4">The sequence shown here is derived from an EMBL/GenBank/DDBJ whole genome shotgun (WGS) entry which is preliminary data.</text>
</comment>
<name>A0ABD2Z6T9_9GENT</name>
<gene>
    <name evidence="4" type="ORF">ACH5RR_026737</name>
</gene>
<reference evidence="4 5" key="1">
    <citation type="submission" date="2024-11" db="EMBL/GenBank/DDBJ databases">
        <title>A near-complete genome assembly of Cinchona calisaya.</title>
        <authorList>
            <person name="Lian D.C."/>
            <person name="Zhao X.W."/>
            <person name="Wei L."/>
        </authorList>
    </citation>
    <scope>NUCLEOTIDE SEQUENCE [LARGE SCALE GENOMIC DNA]</scope>
    <source>
        <tissue evidence="4">Nenye</tissue>
    </source>
</reference>
<proteinExistence type="predicted"/>
<evidence type="ECO:0000256" key="2">
    <source>
        <dbReference type="SAM" id="MobiDB-lite"/>
    </source>
</evidence>
<keyword evidence="5" id="KW-1185">Reference proteome</keyword>
<dbReference type="Gene3D" id="3.80.10.10">
    <property type="entry name" value="Ribonuclease Inhibitor"/>
    <property type="match status" value="1"/>
</dbReference>
<organism evidence="4 5">
    <name type="scientific">Cinchona calisaya</name>
    <dbReference type="NCBI Taxonomy" id="153742"/>
    <lineage>
        <taxon>Eukaryota</taxon>
        <taxon>Viridiplantae</taxon>
        <taxon>Streptophyta</taxon>
        <taxon>Embryophyta</taxon>
        <taxon>Tracheophyta</taxon>
        <taxon>Spermatophyta</taxon>
        <taxon>Magnoliopsida</taxon>
        <taxon>eudicotyledons</taxon>
        <taxon>Gunneridae</taxon>
        <taxon>Pentapetalae</taxon>
        <taxon>asterids</taxon>
        <taxon>lamiids</taxon>
        <taxon>Gentianales</taxon>
        <taxon>Rubiaceae</taxon>
        <taxon>Cinchonoideae</taxon>
        <taxon>Cinchoneae</taxon>
        <taxon>Cinchona</taxon>
    </lineage>
</organism>
<sequence length="596" mass="68043">MKDNIRRVELLISILSPLVRLLFQYHINPLKLGARLKPIDEAVKNMIQDFKPPPKSDDDDDDDSGSNKQCGYSSPTNLQLLLSNLNKLQSLKEEIKEILSLHSEASISALFTWEKAEHLFPDEGMAVSIQALIFKIGFLVYLSLDDEQEGEELMAKHLSFGLPVLFEAFGALRQQASDLFNGYLPLSWQSKHPSNNELEFVNLFIKELEDLMCSEPGRNRIFSLKYQIDMINKEMVTLRKCFSEISELENTQMEFLFTRFTDAAYLAKCHQFIFGRGRFTLVSKVGPVAKTLIRLVVLGNTRTSQRRHLSYGAILRYEDLTVLDLGNVRIQNSADTSDLVKIAKLVHLKHLAVRVRTIEIPSEIGNLQNLETFILSGVVGEVMLLESIWKLVSSRYLIMDHSFFSLQHYGQEFFENACQLNNLKSISTLSIGHANAEKFLRRLPNIQKLGCRFSNSWHAYYEACNLFRILEFLSELQSLKMSFHDRAPFPFKFSFPSNLKKLIMSNAHLSWDQVSVIGQLPNLEWNASSEHLPCLEQLLVLSCQRLEVIPCSFGEIPTLELIEMKWCSASVVGSVKQILEEQRDLSNDQLKVIVVG</sequence>
<dbReference type="PANTHER" id="PTHR15140:SF33">
    <property type="entry name" value="LATE BLIGHT RESISTANCE PROTEIN HOMOLOG R1A-3 ISOFORM X1"/>
    <property type="match status" value="1"/>
</dbReference>
<feature type="domain" description="Disease resistance R13L4/SHOC-2-like LRR" evidence="3">
    <location>
        <begin position="315"/>
        <end position="565"/>
    </location>
</feature>
<evidence type="ECO:0000259" key="3">
    <source>
        <dbReference type="Pfam" id="PF23598"/>
    </source>
</evidence>
<dbReference type="InterPro" id="IPR055414">
    <property type="entry name" value="LRR_R13L4/SHOC2-like"/>
</dbReference>
<feature type="region of interest" description="Disordered" evidence="2">
    <location>
        <begin position="48"/>
        <end position="72"/>
    </location>
</feature>
<evidence type="ECO:0000256" key="1">
    <source>
        <dbReference type="ARBA" id="ARBA00022737"/>
    </source>
</evidence>
<dbReference type="SUPFAM" id="SSF52047">
    <property type="entry name" value="RNI-like"/>
    <property type="match status" value="1"/>
</dbReference>
<dbReference type="InterPro" id="IPR032675">
    <property type="entry name" value="LRR_dom_sf"/>
</dbReference>
<accession>A0ABD2Z6T9</accession>
<keyword evidence="1" id="KW-0677">Repeat</keyword>
<dbReference type="AlphaFoldDB" id="A0ABD2Z6T9"/>
<dbReference type="Pfam" id="PF23598">
    <property type="entry name" value="LRR_14"/>
    <property type="match status" value="1"/>
</dbReference>
<dbReference type="Proteomes" id="UP001630127">
    <property type="component" value="Unassembled WGS sequence"/>
</dbReference>
<dbReference type="EMBL" id="JBJUIK010000011">
    <property type="protein sequence ID" value="KAL3514020.1"/>
    <property type="molecule type" value="Genomic_DNA"/>
</dbReference>
<evidence type="ECO:0000313" key="5">
    <source>
        <dbReference type="Proteomes" id="UP001630127"/>
    </source>
</evidence>